<dbReference type="KEGG" id="vg:24629889"/>
<keyword evidence="2" id="KW-1185">Reference proteome</keyword>
<accession>K4I626</accession>
<organism evidence="1 2">
    <name type="scientific">Salmonella phage STML-198</name>
    <dbReference type="NCBI Taxonomy" id="1204531"/>
    <lineage>
        <taxon>Viruses</taxon>
        <taxon>Duplodnaviria</taxon>
        <taxon>Heunggongvirae</taxon>
        <taxon>Uroviricota</taxon>
        <taxon>Caudoviricetes</taxon>
        <taxon>Pantevenvirales</taxon>
        <taxon>Straboviridae</taxon>
        <taxon>Tevenvirinae</taxon>
        <taxon>Gelderlandvirus</taxon>
        <taxon>Gelderlandvirus stml198</taxon>
    </lineage>
</organism>
<evidence type="ECO:0000313" key="1">
    <source>
        <dbReference type="EMBL" id="AFU64035.1"/>
    </source>
</evidence>
<dbReference type="EMBL" id="JX181825">
    <property type="protein sequence ID" value="AFU64035.1"/>
    <property type="molecule type" value="Genomic_DNA"/>
</dbReference>
<dbReference type="Proteomes" id="UP000006954">
    <property type="component" value="Segment"/>
</dbReference>
<proteinExistence type="predicted"/>
<evidence type="ECO:0000313" key="2">
    <source>
        <dbReference type="Proteomes" id="UP000006954"/>
    </source>
</evidence>
<name>K4I626_9CAUD</name>
<dbReference type="GeneID" id="24629889"/>
<sequence>MGYGLDEDWDYVEEEELDTRYNIMKPIYDNNTLVKVGTKMYCPYCRKIITKRSWQHKFCSTPCKDKYWNCEPKRADRAEFFKDELRKPFMRN</sequence>
<protein>
    <submittedName>
        <fullName evidence="1">Uncharacterized protein</fullName>
    </submittedName>
</protein>
<reference evidence="1 2" key="1">
    <citation type="submission" date="2012-06" db="EMBL/GenBank/DDBJ databases">
        <title>Bacteriophages quickly and effectively reduce contamination of various foods with Salmonella.</title>
        <authorList>
            <person name="Woolston J."/>
            <person name="Parks A.R."/>
            <person name="Hanna L.F."/>
            <person name="Charbonneau D."/>
            <person name="Sulakvelidze A."/>
        </authorList>
    </citation>
    <scope>NUCLEOTIDE SEQUENCE [LARGE SCALE GENOMIC DNA]</scope>
    <source>
        <strain evidence="1">STML-198</strain>
    </source>
</reference>
<dbReference type="RefSeq" id="YP_009148077.1">
    <property type="nucleotide sequence ID" value="NC_027344.1"/>
</dbReference>